<dbReference type="Proteomes" id="UP001420932">
    <property type="component" value="Unassembled WGS sequence"/>
</dbReference>
<evidence type="ECO:0000313" key="2">
    <source>
        <dbReference type="Proteomes" id="UP001420932"/>
    </source>
</evidence>
<reference evidence="1 2" key="1">
    <citation type="submission" date="2024-01" db="EMBL/GenBank/DDBJ databases">
        <title>Genome assemblies of Stephania.</title>
        <authorList>
            <person name="Yang L."/>
        </authorList>
    </citation>
    <scope>NUCLEOTIDE SEQUENCE [LARGE SCALE GENOMIC DNA]</scope>
    <source>
        <strain evidence="1">YNDBR</strain>
        <tissue evidence="1">Leaf</tissue>
    </source>
</reference>
<gene>
    <name evidence="1" type="ORF">Syun_014724</name>
</gene>
<protein>
    <submittedName>
        <fullName evidence="1">Uncharacterized protein</fullName>
    </submittedName>
</protein>
<organism evidence="1 2">
    <name type="scientific">Stephania yunnanensis</name>
    <dbReference type="NCBI Taxonomy" id="152371"/>
    <lineage>
        <taxon>Eukaryota</taxon>
        <taxon>Viridiplantae</taxon>
        <taxon>Streptophyta</taxon>
        <taxon>Embryophyta</taxon>
        <taxon>Tracheophyta</taxon>
        <taxon>Spermatophyta</taxon>
        <taxon>Magnoliopsida</taxon>
        <taxon>Ranunculales</taxon>
        <taxon>Menispermaceae</taxon>
        <taxon>Menispermoideae</taxon>
        <taxon>Cissampelideae</taxon>
        <taxon>Stephania</taxon>
    </lineage>
</organism>
<proteinExistence type="predicted"/>
<dbReference type="AlphaFoldDB" id="A0AAP0JKC6"/>
<accession>A0AAP0JKC6</accession>
<sequence>MRSVSIEKINGLNVGILVDIVTPGSACTNITRRDRKISRQKVRIGIRHQNRGEIDEVITRGSNGLNWWRNSSTTGELDWSDDSGISISEPGAVVDAVPFGVDVDSSIIASSVILL</sequence>
<name>A0AAP0JKC6_9MAGN</name>
<dbReference type="EMBL" id="JBBNAF010000006">
    <property type="protein sequence ID" value="KAK9135394.1"/>
    <property type="molecule type" value="Genomic_DNA"/>
</dbReference>
<keyword evidence="2" id="KW-1185">Reference proteome</keyword>
<evidence type="ECO:0000313" key="1">
    <source>
        <dbReference type="EMBL" id="KAK9135394.1"/>
    </source>
</evidence>
<comment type="caution">
    <text evidence="1">The sequence shown here is derived from an EMBL/GenBank/DDBJ whole genome shotgun (WGS) entry which is preliminary data.</text>
</comment>